<dbReference type="RefSeq" id="WP_099479804.1">
    <property type="nucleotide sequence ID" value="NZ_CP016809.1"/>
</dbReference>
<reference evidence="7" key="1">
    <citation type="submission" date="2016-08" db="EMBL/GenBank/DDBJ databases">
        <title>Complete Genome Seqeunce of Paenibacillus sp. nov. IHBB 9852 from high altitute lake of Indian trans-Himalayas.</title>
        <authorList>
            <person name="Kiran S."/>
            <person name="Swarnkar M.K."/>
            <person name="Rana A."/>
            <person name="Tewari R."/>
            <person name="Gulati A."/>
        </authorList>
    </citation>
    <scope>NUCLEOTIDE SEQUENCE [LARGE SCALE GENOMIC DNA]</scope>
    <source>
        <strain evidence="7">IHBB 9852</strain>
    </source>
</reference>
<evidence type="ECO:0000256" key="2">
    <source>
        <dbReference type="ARBA" id="ARBA00006962"/>
    </source>
</evidence>
<dbReference type="Gene3D" id="3.40.50.2000">
    <property type="entry name" value="Glycogen Phosphorylase B"/>
    <property type="match status" value="1"/>
</dbReference>
<evidence type="ECO:0000313" key="7">
    <source>
        <dbReference type="EMBL" id="ANY75936.1"/>
    </source>
</evidence>
<evidence type="ECO:0000259" key="5">
    <source>
        <dbReference type="Pfam" id="PF04101"/>
    </source>
</evidence>
<name>A0A1B2E7H6_9BACL</name>
<proteinExistence type="inferred from homology"/>
<evidence type="ECO:0000256" key="4">
    <source>
        <dbReference type="ARBA" id="ARBA00022679"/>
    </source>
</evidence>
<dbReference type="GO" id="GO:0016020">
    <property type="term" value="C:membrane"/>
    <property type="evidence" value="ECO:0007669"/>
    <property type="project" value="UniProtKB-SubCell"/>
</dbReference>
<comment type="subcellular location">
    <subcellularLocation>
        <location evidence="1">Membrane</location>
    </subcellularLocation>
</comment>
<dbReference type="Pfam" id="PF06925">
    <property type="entry name" value="MGDG_synth"/>
    <property type="match status" value="1"/>
</dbReference>
<dbReference type="EMBL" id="CP016809">
    <property type="protein sequence ID" value="ANY75936.1"/>
    <property type="molecule type" value="Genomic_DNA"/>
</dbReference>
<dbReference type="Pfam" id="PF04101">
    <property type="entry name" value="Glyco_tran_28_C"/>
    <property type="match status" value="1"/>
</dbReference>
<feature type="domain" description="Diacylglycerol glucosyltransferase N-terminal" evidence="6">
    <location>
        <begin position="20"/>
        <end position="185"/>
    </location>
</feature>
<dbReference type="SUPFAM" id="SSF53756">
    <property type="entry name" value="UDP-Glycosyltransferase/glycogen phosphorylase"/>
    <property type="match status" value="1"/>
</dbReference>
<protein>
    <submittedName>
        <fullName evidence="7">Galactosyldiacylglycerol synthase</fullName>
    </submittedName>
</protein>
<evidence type="ECO:0000256" key="3">
    <source>
        <dbReference type="ARBA" id="ARBA00022676"/>
    </source>
</evidence>
<dbReference type="PANTHER" id="PTHR43025">
    <property type="entry name" value="MONOGALACTOSYLDIACYLGLYCEROL SYNTHASE"/>
    <property type="match status" value="1"/>
</dbReference>
<dbReference type="AlphaFoldDB" id="A0A1B2E7H6"/>
<feature type="domain" description="Glycosyl transferase family 28 C-terminal" evidence="5">
    <location>
        <begin position="237"/>
        <end position="361"/>
    </location>
</feature>
<dbReference type="GO" id="GO:0016758">
    <property type="term" value="F:hexosyltransferase activity"/>
    <property type="evidence" value="ECO:0007669"/>
    <property type="project" value="InterPro"/>
</dbReference>
<gene>
    <name evidence="7" type="ORF">BBD41_27040</name>
</gene>
<dbReference type="InterPro" id="IPR007235">
    <property type="entry name" value="Glyco_trans_28_C"/>
</dbReference>
<comment type="similarity">
    <text evidence="2">Belongs to the glycosyltransferase 28 family.</text>
</comment>
<organism evidence="7">
    <name type="scientific">Paenibacillus ihbetae</name>
    <dbReference type="NCBI Taxonomy" id="1870820"/>
    <lineage>
        <taxon>Bacteria</taxon>
        <taxon>Bacillati</taxon>
        <taxon>Bacillota</taxon>
        <taxon>Bacilli</taxon>
        <taxon>Bacillales</taxon>
        <taxon>Paenibacillaceae</taxon>
        <taxon>Paenibacillus</taxon>
    </lineage>
</organism>
<keyword evidence="4" id="KW-0808">Transferase</keyword>
<dbReference type="GO" id="GO:0009247">
    <property type="term" value="P:glycolipid biosynthetic process"/>
    <property type="evidence" value="ECO:0007669"/>
    <property type="project" value="InterPro"/>
</dbReference>
<dbReference type="InterPro" id="IPR009695">
    <property type="entry name" value="Diacylglyc_glucosyltr_N"/>
</dbReference>
<dbReference type="PANTHER" id="PTHR43025:SF3">
    <property type="entry name" value="MONOGALACTOSYLDIACYLGLYCEROL SYNTHASE 1, CHLOROPLASTIC"/>
    <property type="match status" value="1"/>
</dbReference>
<evidence type="ECO:0000256" key="1">
    <source>
        <dbReference type="ARBA" id="ARBA00004370"/>
    </source>
</evidence>
<sequence length="413" mass="46630">MKSMNEHQILILTGSLGEGHNQAARAIVESAKRNSPHLSVKVIDYMELTHPRLHVAGQYFFIQWVKHFPSLYGYLFQKTREENTLIQLLKRLSSFSLQKLSSLLEDQKPSVVISTFPPAAAGMSLLKSMGLTDVPVVTVITDHTDHSYWIHEHTDHYMVGSGKVKEALQRKGIAGEKISVTGIPVHPLYTQPVNRDRVRESYRLSASDQVVLMMGGGEGMIDGEIVKLLQSRAYPEHVRFIVVCGRNDKLYQSLQEDFADHPQVRVMGYVNRMHELMAVADLMITKPGGLTISEALTMELPMLLFKPVPGQEQDNADYLVGIGVAQQADEGELKDRLIRMLQHPSILTEMKRCAARYSHKDSALSVLSALMTLLQSRSAQRNWLHELDSRAYGLLSRDAYMQDYEGHYVDSFR</sequence>
<keyword evidence="3" id="KW-0328">Glycosyltransferase</keyword>
<evidence type="ECO:0000259" key="6">
    <source>
        <dbReference type="Pfam" id="PF06925"/>
    </source>
</evidence>
<dbReference type="InterPro" id="IPR050519">
    <property type="entry name" value="Glycosyltransf_28_UgtP"/>
</dbReference>
<dbReference type="KEGG" id="pib:BBD41_27040"/>
<accession>A0A1B2E7H6</accession>